<dbReference type="EMBL" id="CP165734">
    <property type="protein sequence ID" value="XDV55898.1"/>
    <property type="molecule type" value="Genomic_DNA"/>
</dbReference>
<evidence type="ECO:0008006" key="2">
    <source>
        <dbReference type="Google" id="ProtNLM"/>
    </source>
</evidence>
<gene>
    <name evidence="1" type="ORF">AB8Z38_24590</name>
</gene>
<organism evidence="1">
    <name type="scientific">Bradyrhizobium sp. LLZ17</name>
    <dbReference type="NCBI Taxonomy" id="3239388"/>
    <lineage>
        <taxon>Bacteria</taxon>
        <taxon>Pseudomonadati</taxon>
        <taxon>Pseudomonadota</taxon>
        <taxon>Alphaproteobacteria</taxon>
        <taxon>Hyphomicrobiales</taxon>
        <taxon>Nitrobacteraceae</taxon>
        <taxon>Bradyrhizobium</taxon>
    </lineage>
</organism>
<evidence type="ECO:0000313" key="1">
    <source>
        <dbReference type="EMBL" id="XDV55898.1"/>
    </source>
</evidence>
<dbReference type="RefSeq" id="WP_369720337.1">
    <property type="nucleotide sequence ID" value="NZ_CP165734.1"/>
</dbReference>
<reference evidence="1" key="1">
    <citation type="submission" date="2024-08" db="EMBL/GenBank/DDBJ databases">
        <authorList>
            <person name="Chaddad Z."/>
            <person name="Lamrabet M."/>
            <person name="Bouhnik O."/>
            <person name="Alami S."/>
            <person name="Wipf D."/>
            <person name="Courty P.E."/>
            <person name="Missbah El Idrissi M."/>
        </authorList>
    </citation>
    <scope>NUCLEOTIDE SEQUENCE</scope>
    <source>
        <strain evidence="1">LLZ17</strain>
    </source>
</reference>
<dbReference type="AlphaFoldDB" id="A0AB39XFY9"/>
<name>A0AB39XFY9_9BRAD</name>
<sequence length="127" mass="14285">MSKGPGWIQRRLLYIFDKVPDRPMSTAFLICMVYGCQDECLDDVTQWVYPDAERVALTRALRGLANTGKIRSFGRRFHDKQARWGGLACSDPPLSILSNRLLGQTIRVSPTTVQTARKQIADQGSMP</sequence>
<protein>
    <recommendedName>
        <fullName evidence="2">Helix-turn-helix domain-containing protein</fullName>
    </recommendedName>
</protein>
<accession>A0AB39XFY9</accession>
<proteinExistence type="predicted"/>